<sequence>MMATNLTIGFRTQDQELDELIRMEFEKEKMQYINQFTTESLITIILSATKESVEKLLRFFKRHRESFSVAFVRTDDGRTLSLFEYADKDLHRLAGTGLQ</sequence>
<dbReference type="EMBL" id="CP032157">
    <property type="protein sequence ID" value="AXY72777.1"/>
    <property type="molecule type" value="Genomic_DNA"/>
</dbReference>
<gene>
    <name evidence="1" type="ORF">D3H65_01790</name>
</gene>
<organism evidence="1 2">
    <name type="scientific">Paraflavitalea soli</name>
    <dbReference type="NCBI Taxonomy" id="2315862"/>
    <lineage>
        <taxon>Bacteria</taxon>
        <taxon>Pseudomonadati</taxon>
        <taxon>Bacteroidota</taxon>
        <taxon>Chitinophagia</taxon>
        <taxon>Chitinophagales</taxon>
        <taxon>Chitinophagaceae</taxon>
        <taxon>Paraflavitalea</taxon>
    </lineage>
</organism>
<keyword evidence="2" id="KW-1185">Reference proteome</keyword>
<dbReference type="RefSeq" id="WP_119048615.1">
    <property type="nucleotide sequence ID" value="NZ_CP032157.1"/>
</dbReference>
<evidence type="ECO:0000313" key="1">
    <source>
        <dbReference type="EMBL" id="AXY72777.1"/>
    </source>
</evidence>
<dbReference type="AlphaFoldDB" id="A0A3B7MGR1"/>
<reference evidence="1 2" key="1">
    <citation type="submission" date="2018-09" db="EMBL/GenBank/DDBJ databases">
        <title>Genome sequencing of strain 6GH32-13.</title>
        <authorList>
            <person name="Weon H.-Y."/>
            <person name="Heo J."/>
            <person name="Kwon S.-W."/>
        </authorList>
    </citation>
    <scope>NUCLEOTIDE SEQUENCE [LARGE SCALE GENOMIC DNA]</scope>
    <source>
        <strain evidence="1 2">5GH32-13</strain>
    </source>
</reference>
<accession>A0A3B7MGR1</accession>
<dbReference type="KEGG" id="pseg:D3H65_01790"/>
<evidence type="ECO:0000313" key="2">
    <source>
        <dbReference type="Proteomes" id="UP000263900"/>
    </source>
</evidence>
<dbReference type="Proteomes" id="UP000263900">
    <property type="component" value="Chromosome"/>
</dbReference>
<protein>
    <submittedName>
        <fullName evidence="1">Uncharacterized protein</fullName>
    </submittedName>
</protein>
<proteinExistence type="predicted"/>
<name>A0A3B7MGR1_9BACT</name>